<dbReference type="Gene3D" id="3.40.630.30">
    <property type="match status" value="1"/>
</dbReference>
<dbReference type="PANTHER" id="PTHR43792">
    <property type="entry name" value="GNAT FAMILY, PUTATIVE (AFU_ORTHOLOGUE AFUA_3G00765)-RELATED-RELATED"/>
    <property type="match status" value="1"/>
</dbReference>
<dbReference type="EMBL" id="JAZHBO010000002">
    <property type="protein sequence ID" value="MEF2155918.1"/>
    <property type="molecule type" value="Genomic_DNA"/>
</dbReference>
<reference evidence="2 3" key="1">
    <citation type="submission" date="2024-01" db="EMBL/GenBank/DDBJ databases">
        <title>Novel species of the genus Luteimonas isolated from rivers.</title>
        <authorList>
            <person name="Lu H."/>
        </authorList>
    </citation>
    <scope>NUCLEOTIDE SEQUENCE [LARGE SCALE GENOMIC DNA]</scope>
    <source>
        <strain evidence="2 3">FXH3W</strain>
    </source>
</reference>
<protein>
    <submittedName>
        <fullName evidence="2">GNAT family N-acetyltransferase</fullName>
    </submittedName>
</protein>
<comment type="caution">
    <text evidence="2">The sequence shown here is derived from an EMBL/GenBank/DDBJ whole genome shotgun (WGS) entry which is preliminary data.</text>
</comment>
<keyword evidence="3" id="KW-1185">Reference proteome</keyword>
<evidence type="ECO:0000259" key="1">
    <source>
        <dbReference type="PROSITE" id="PS51186"/>
    </source>
</evidence>
<organism evidence="2 3">
    <name type="scientific">Aquilutibacter rugosus</name>
    <dbReference type="NCBI Taxonomy" id="3115820"/>
    <lineage>
        <taxon>Bacteria</taxon>
        <taxon>Pseudomonadati</taxon>
        <taxon>Pseudomonadota</taxon>
        <taxon>Gammaproteobacteria</taxon>
        <taxon>Lysobacterales</taxon>
        <taxon>Lysobacteraceae</taxon>
        <taxon>Aquilutibacter</taxon>
    </lineage>
</organism>
<dbReference type="RefSeq" id="WP_331688566.1">
    <property type="nucleotide sequence ID" value="NZ_JAZHBN010000001.1"/>
</dbReference>
<dbReference type="SUPFAM" id="SSF55729">
    <property type="entry name" value="Acyl-CoA N-acyltransferases (Nat)"/>
    <property type="match status" value="1"/>
</dbReference>
<sequence>MNAAHGNPVIETSRLTLRLPELQDFEAMHEIYGDEETARYIGGHLSRPASWRRFLVMPGAWAVQGFGMFSIVERATGELVGQCGPWHPIEWQGTEIGWAIRPQFFGRGYAFEAAVAAMDYACDVLGWTELIHTIHHDNAPSIRLAERLGSLHVRDAELAPAGSGVHVGIWAQSAQDWAQHRQSFLHLLSP</sequence>
<dbReference type="InterPro" id="IPR016181">
    <property type="entry name" value="Acyl_CoA_acyltransferase"/>
</dbReference>
<dbReference type="PANTHER" id="PTHR43792:SF1">
    <property type="entry name" value="N-ACETYLTRANSFERASE DOMAIN-CONTAINING PROTEIN"/>
    <property type="match status" value="1"/>
</dbReference>
<dbReference type="InterPro" id="IPR000182">
    <property type="entry name" value="GNAT_dom"/>
</dbReference>
<gene>
    <name evidence="2" type="ORF">V3390_06680</name>
</gene>
<dbReference type="PROSITE" id="PS51186">
    <property type="entry name" value="GNAT"/>
    <property type="match status" value="1"/>
</dbReference>
<proteinExistence type="predicted"/>
<evidence type="ECO:0000313" key="3">
    <source>
        <dbReference type="Proteomes" id="UP001356170"/>
    </source>
</evidence>
<evidence type="ECO:0000313" key="2">
    <source>
        <dbReference type="EMBL" id="MEF2155918.1"/>
    </source>
</evidence>
<feature type="domain" description="N-acetyltransferase" evidence="1">
    <location>
        <begin position="15"/>
        <end position="172"/>
    </location>
</feature>
<dbReference type="InterPro" id="IPR051531">
    <property type="entry name" value="N-acetyltransferase"/>
</dbReference>
<name>A0ABU7V0V4_9GAMM</name>
<dbReference type="Pfam" id="PF13302">
    <property type="entry name" value="Acetyltransf_3"/>
    <property type="match status" value="1"/>
</dbReference>
<dbReference type="Proteomes" id="UP001356170">
    <property type="component" value="Unassembled WGS sequence"/>
</dbReference>
<accession>A0ABU7V0V4</accession>